<dbReference type="SMART" id="SM00448">
    <property type="entry name" value="REC"/>
    <property type="match status" value="1"/>
</dbReference>
<feature type="domain" description="Response regulatory" evidence="3">
    <location>
        <begin position="7"/>
        <end position="124"/>
    </location>
</feature>
<keyword evidence="1 2" id="KW-0597">Phosphoprotein</keyword>
<dbReference type="PANTHER" id="PTHR44591">
    <property type="entry name" value="STRESS RESPONSE REGULATOR PROTEIN 1"/>
    <property type="match status" value="1"/>
</dbReference>
<dbReference type="PANTHER" id="PTHR44591:SF3">
    <property type="entry name" value="RESPONSE REGULATORY DOMAIN-CONTAINING PROTEIN"/>
    <property type="match status" value="1"/>
</dbReference>
<evidence type="ECO:0000256" key="2">
    <source>
        <dbReference type="PROSITE-ProRule" id="PRU00169"/>
    </source>
</evidence>
<evidence type="ECO:0000313" key="5">
    <source>
        <dbReference type="Proteomes" id="UP000623440"/>
    </source>
</evidence>
<feature type="modified residue" description="4-aspartylphosphate" evidence="2">
    <location>
        <position position="58"/>
    </location>
</feature>
<dbReference type="Gene3D" id="3.40.50.2300">
    <property type="match status" value="1"/>
</dbReference>
<accession>A0ABR8DU85</accession>
<dbReference type="RefSeq" id="WP_190943540.1">
    <property type="nucleotide sequence ID" value="NZ_JACJSI010000075.1"/>
</dbReference>
<dbReference type="PROSITE" id="PS50110">
    <property type="entry name" value="RESPONSE_REGULATORY"/>
    <property type="match status" value="1"/>
</dbReference>
<evidence type="ECO:0000256" key="1">
    <source>
        <dbReference type="ARBA" id="ARBA00022553"/>
    </source>
</evidence>
<evidence type="ECO:0000313" key="4">
    <source>
        <dbReference type="EMBL" id="MBD2532941.1"/>
    </source>
</evidence>
<dbReference type="InterPro" id="IPR050595">
    <property type="entry name" value="Bact_response_regulator"/>
</dbReference>
<comment type="caution">
    <text evidence="4">The sequence shown here is derived from an EMBL/GenBank/DDBJ whole genome shotgun (WGS) entry which is preliminary data.</text>
</comment>
<keyword evidence="5" id="KW-1185">Reference proteome</keyword>
<dbReference type="InterPro" id="IPR011006">
    <property type="entry name" value="CheY-like_superfamily"/>
</dbReference>
<dbReference type="InterPro" id="IPR001789">
    <property type="entry name" value="Sig_transdc_resp-reg_receiver"/>
</dbReference>
<evidence type="ECO:0000259" key="3">
    <source>
        <dbReference type="PROSITE" id="PS50110"/>
    </source>
</evidence>
<organism evidence="4 5">
    <name type="scientific">Nostoc flagelliforme FACHB-838</name>
    <dbReference type="NCBI Taxonomy" id="2692904"/>
    <lineage>
        <taxon>Bacteria</taxon>
        <taxon>Bacillati</taxon>
        <taxon>Cyanobacteriota</taxon>
        <taxon>Cyanophyceae</taxon>
        <taxon>Nostocales</taxon>
        <taxon>Nostocaceae</taxon>
        <taxon>Nostoc</taxon>
    </lineage>
</organism>
<sequence length="137" mass="15298">MESVIKRILICDDVADNSFLLKTILQASDCLIEIVDSGAAVLAYLETAPNPPDLLILDVVMPKMDGFEVVRHLHSSTKFQFIPILLVTNFDEDDADKALDIKIDGFIKKPIDPDIVTAKVQEILARELTYLTLICLR</sequence>
<reference evidence="4 5" key="1">
    <citation type="journal article" date="2020" name="ISME J.">
        <title>Comparative genomics reveals insights into cyanobacterial evolution and habitat adaptation.</title>
        <authorList>
            <person name="Chen M.Y."/>
            <person name="Teng W.K."/>
            <person name="Zhao L."/>
            <person name="Hu C.X."/>
            <person name="Zhou Y.K."/>
            <person name="Han B.P."/>
            <person name="Song L.R."/>
            <person name="Shu W.S."/>
        </authorList>
    </citation>
    <scope>NUCLEOTIDE SEQUENCE [LARGE SCALE GENOMIC DNA]</scope>
    <source>
        <strain evidence="4 5">FACHB-838</strain>
    </source>
</reference>
<gene>
    <name evidence="4" type="ORF">H6G97_26545</name>
</gene>
<protein>
    <submittedName>
        <fullName evidence="4">Response regulator</fullName>
    </submittedName>
</protein>
<dbReference type="SUPFAM" id="SSF52172">
    <property type="entry name" value="CheY-like"/>
    <property type="match status" value="1"/>
</dbReference>
<proteinExistence type="predicted"/>
<dbReference type="EMBL" id="JACJSI010000075">
    <property type="protein sequence ID" value="MBD2532941.1"/>
    <property type="molecule type" value="Genomic_DNA"/>
</dbReference>
<dbReference type="Pfam" id="PF00072">
    <property type="entry name" value="Response_reg"/>
    <property type="match status" value="1"/>
</dbReference>
<dbReference type="Proteomes" id="UP000623440">
    <property type="component" value="Unassembled WGS sequence"/>
</dbReference>
<name>A0ABR8DU85_9NOSO</name>